<dbReference type="Proteomes" id="UP000246077">
    <property type="component" value="Unassembled WGS sequence"/>
</dbReference>
<comment type="caution">
    <text evidence="2">The sequence shown here is derived from an EMBL/GenBank/DDBJ whole genome shotgun (WGS) entry which is preliminary data.</text>
</comment>
<keyword evidence="1" id="KW-0472">Membrane</keyword>
<gene>
    <name evidence="2" type="ORF">DKG75_18715</name>
</gene>
<keyword evidence="3" id="KW-1185">Reference proteome</keyword>
<feature type="transmembrane region" description="Helical" evidence="1">
    <location>
        <begin position="6"/>
        <end position="29"/>
    </location>
</feature>
<sequence length="60" mass="7047">MKNVLYFWIVVEFFPLGADRLVLFLLGFADFRFQQKTALVFSKVDIVEPLPQRLKCRDAP</sequence>
<dbReference type="AlphaFoldDB" id="A0A317DWV0"/>
<keyword evidence="1" id="KW-0812">Transmembrane</keyword>
<proteinExistence type="predicted"/>
<evidence type="ECO:0000313" key="2">
    <source>
        <dbReference type="EMBL" id="PWR19001.1"/>
    </source>
</evidence>
<reference evidence="3" key="1">
    <citation type="submission" date="2018-05" db="EMBL/GenBank/DDBJ databases">
        <title>Zavarzinia sp. HR-AS.</title>
        <authorList>
            <person name="Lee Y."/>
            <person name="Jeon C.O."/>
        </authorList>
    </citation>
    <scope>NUCLEOTIDE SEQUENCE [LARGE SCALE GENOMIC DNA]</scope>
    <source>
        <strain evidence="3">DSM 1231</strain>
    </source>
</reference>
<organism evidence="2 3">
    <name type="scientific">Zavarzinia compransoris</name>
    <dbReference type="NCBI Taxonomy" id="1264899"/>
    <lineage>
        <taxon>Bacteria</taxon>
        <taxon>Pseudomonadati</taxon>
        <taxon>Pseudomonadota</taxon>
        <taxon>Alphaproteobacteria</taxon>
        <taxon>Rhodospirillales</taxon>
        <taxon>Zavarziniaceae</taxon>
        <taxon>Zavarzinia</taxon>
    </lineage>
</organism>
<protein>
    <submittedName>
        <fullName evidence="2">Uncharacterized protein</fullName>
    </submittedName>
</protein>
<keyword evidence="1" id="KW-1133">Transmembrane helix</keyword>
<dbReference type="EMBL" id="QGLF01000005">
    <property type="protein sequence ID" value="PWR19001.1"/>
    <property type="molecule type" value="Genomic_DNA"/>
</dbReference>
<name>A0A317DWV0_9PROT</name>
<accession>A0A317DWV0</accession>
<evidence type="ECO:0000256" key="1">
    <source>
        <dbReference type="SAM" id="Phobius"/>
    </source>
</evidence>
<evidence type="ECO:0000313" key="3">
    <source>
        <dbReference type="Proteomes" id="UP000246077"/>
    </source>
</evidence>